<dbReference type="Proteomes" id="UP000195897">
    <property type="component" value="Unassembled WGS sequence"/>
</dbReference>
<evidence type="ECO:0000256" key="2">
    <source>
        <dbReference type="ARBA" id="ARBA00022741"/>
    </source>
</evidence>
<dbReference type="InterPro" id="IPR003593">
    <property type="entry name" value="AAA+_ATPase"/>
</dbReference>
<feature type="compositionally biased region" description="Basic and acidic residues" evidence="6">
    <location>
        <begin position="348"/>
        <end position="363"/>
    </location>
</feature>
<dbReference type="Gene3D" id="3.40.50.300">
    <property type="entry name" value="P-loop containing nucleotide triphosphate hydrolases"/>
    <property type="match status" value="1"/>
</dbReference>
<gene>
    <name evidence="9" type="ORF">B5F17_04935</name>
</gene>
<feature type="transmembrane region" description="Helical" evidence="7">
    <location>
        <begin position="93"/>
        <end position="111"/>
    </location>
</feature>
<comment type="similarity">
    <text evidence="1">Belongs to the FtsK/SpoIIIE/SftA family.</text>
</comment>
<dbReference type="SMART" id="SM00382">
    <property type="entry name" value="AAA"/>
    <property type="match status" value="1"/>
</dbReference>
<feature type="compositionally biased region" description="Polar residues" evidence="6">
    <location>
        <begin position="8"/>
        <end position="18"/>
    </location>
</feature>
<evidence type="ECO:0000256" key="7">
    <source>
        <dbReference type="SAM" id="Phobius"/>
    </source>
</evidence>
<evidence type="ECO:0000256" key="4">
    <source>
        <dbReference type="ARBA" id="ARBA00023125"/>
    </source>
</evidence>
<feature type="region of interest" description="Disordered" evidence="6">
    <location>
        <begin position="1"/>
        <end position="47"/>
    </location>
</feature>
<protein>
    <recommendedName>
        <fullName evidence="8">FtsK domain-containing protein</fullName>
    </recommendedName>
</protein>
<keyword evidence="7" id="KW-0472">Membrane</keyword>
<dbReference type="InterPro" id="IPR027417">
    <property type="entry name" value="P-loop_NTPase"/>
</dbReference>
<feature type="domain" description="FtsK" evidence="8">
    <location>
        <begin position="519"/>
        <end position="722"/>
    </location>
</feature>
<organism evidence="9 10">
    <name type="scientific">Butyricicoccus pullicaecorum</name>
    <dbReference type="NCBI Taxonomy" id="501571"/>
    <lineage>
        <taxon>Bacteria</taxon>
        <taxon>Bacillati</taxon>
        <taxon>Bacillota</taxon>
        <taxon>Clostridia</taxon>
        <taxon>Eubacteriales</taxon>
        <taxon>Butyricicoccaceae</taxon>
        <taxon>Butyricicoccus</taxon>
    </lineage>
</organism>
<dbReference type="GO" id="GO:0005524">
    <property type="term" value="F:ATP binding"/>
    <property type="evidence" value="ECO:0007669"/>
    <property type="project" value="UniProtKB-UniRule"/>
</dbReference>
<dbReference type="Gene3D" id="3.30.980.40">
    <property type="match status" value="1"/>
</dbReference>
<dbReference type="GO" id="GO:0016020">
    <property type="term" value="C:membrane"/>
    <property type="evidence" value="ECO:0007669"/>
    <property type="project" value="UniProtKB-SubCell"/>
</dbReference>
<reference evidence="10" key="1">
    <citation type="submission" date="2017-04" db="EMBL/GenBank/DDBJ databases">
        <title>Function of individual gut microbiota members based on whole genome sequencing of pure cultures obtained from chicken caecum.</title>
        <authorList>
            <person name="Medvecky M."/>
            <person name="Cejkova D."/>
            <person name="Polansky O."/>
            <person name="Karasova D."/>
            <person name="Kubasova T."/>
            <person name="Cizek A."/>
            <person name="Rychlik I."/>
        </authorList>
    </citation>
    <scope>NUCLEOTIDE SEQUENCE [LARGE SCALE GENOMIC DNA]</scope>
    <source>
        <strain evidence="10">An180</strain>
    </source>
</reference>
<feature type="binding site" evidence="5">
    <location>
        <begin position="536"/>
        <end position="543"/>
    </location>
    <ligand>
        <name>ATP</name>
        <dbReference type="ChEBI" id="CHEBI:30616"/>
    </ligand>
</feature>
<sequence length="882" mass="95896">MAERQKRTATANKNTSRKSTSDGSRKTRKMPAVQEEKRRARVSTPHPEEESIPREVWAAIYGVLGVLCLISVLKNDGFVLRMIHTALGGLFGWGLYVWPFALFGLCGLLFARRRGAVRLRGAAIACLPIFIGALAHAFFCGADYSAAGMTLFRLLGDGAKLQAGGLISGGLYTILRWAFSGIGANILLVIGLLADIMTICRITPGAVWDALRPLDADYDEDEIDDGPIVLPNVHEAIANRRAQRAEKRAAFDIALDDEDEDIQPTHKSVHKDDTPTEPDETAQSIPELVMDAVRDQSDFESVHIPEPSAEDDADEDNAFGDILSLLENRDALEPEEDDTPPWEQPASHADKPKPADKPGKISEDEQATLSAQMDESQKAPAPVYEHPPIDLLDPPKGGSKGNVQAELTENSQRLIDTLESFGIEAQIIGIVRGPSVTRFELTIERGIKFSRITALSDDIALSLGAVSVRIAPIPDKVAIGIEVPNKTVTMVNIREVLGSEAFEKAKSHVSFSVGKDITGAPVVGNIAKMPHLLIAGTTGSGKSVCVNSMLISLLYKSSPEEVRLIMVDPKMVELGNYNGIPHLLIPVVTDPKKAAGALNWAVGEMERRYKLFADHQVRKLEDFNALMRKKKAEAAEIEGGTPEAYQVLPEIVIVIDELADLMMVAAKEVETSICRIAQKARAAGMYLIVATQRPSSDVITGIMKANIPSRIAFAVASQIESRIILDQTGAEKLIGKGDMLYAPLGEGKPQRIQGCFISNDEIERVIEFVKQNGSAEYSEEILEHIEKQAAGDSAGGGSGGGDGSGEEDELLMEAIDVVLDCGQASVSMLQRRLKLGYSRAARIVDQMEERGIVGPFEGSKPRQILISKDDWREMKMRRAQLP</sequence>
<dbReference type="PANTHER" id="PTHR22683">
    <property type="entry name" value="SPORULATION PROTEIN RELATED"/>
    <property type="match status" value="1"/>
</dbReference>
<feature type="region of interest" description="Disordered" evidence="6">
    <location>
        <begin position="332"/>
        <end position="403"/>
    </location>
</feature>
<evidence type="ECO:0000313" key="9">
    <source>
        <dbReference type="EMBL" id="OUP53352.1"/>
    </source>
</evidence>
<evidence type="ECO:0000256" key="3">
    <source>
        <dbReference type="ARBA" id="ARBA00022840"/>
    </source>
</evidence>
<dbReference type="InterPro" id="IPR002543">
    <property type="entry name" value="FtsK_dom"/>
</dbReference>
<evidence type="ECO:0000313" key="10">
    <source>
        <dbReference type="Proteomes" id="UP000195897"/>
    </source>
</evidence>
<dbReference type="GO" id="GO:0003677">
    <property type="term" value="F:DNA binding"/>
    <property type="evidence" value="ECO:0007669"/>
    <property type="project" value="UniProtKB-KW"/>
</dbReference>
<proteinExistence type="inferred from homology"/>
<feature type="transmembrane region" description="Helical" evidence="7">
    <location>
        <begin position="56"/>
        <end position="73"/>
    </location>
</feature>
<keyword evidence="3 5" id="KW-0067">ATP-binding</keyword>
<dbReference type="SUPFAM" id="SSF46785">
    <property type="entry name" value="Winged helix' DNA-binding domain"/>
    <property type="match status" value="1"/>
</dbReference>
<comment type="caution">
    <text evidence="9">The sequence shown here is derived from an EMBL/GenBank/DDBJ whole genome shotgun (WGS) entry which is preliminary data.</text>
</comment>
<evidence type="ECO:0000256" key="1">
    <source>
        <dbReference type="ARBA" id="ARBA00006474"/>
    </source>
</evidence>
<dbReference type="InterPro" id="IPR036388">
    <property type="entry name" value="WH-like_DNA-bd_sf"/>
</dbReference>
<dbReference type="InterPro" id="IPR041027">
    <property type="entry name" value="FtsK_alpha"/>
</dbReference>
<accession>A0A1Y4LGW4</accession>
<keyword evidence="2 5" id="KW-0547">Nucleotide-binding</keyword>
<dbReference type="EMBL" id="NFKK01000004">
    <property type="protein sequence ID" value="OUP53352.1"/>
    <property type="molecule type" value="Genomic_DNA"/>
</dbReference>
<dbReference type="SMART" id="SM00843">
    <property type="entry name" value="Ftsk_gamma"/>
    <property type="match status" value="1"/>
</dbReference>
<dbReference type="PANTHER" id="PTHR22683:SF41">
    <property type="entry name" value="DNA TRANSLOCASE FTSK"/>
    <property type="match status" value="1"/>
</dbReference>
<evidence type="ECO:0000256" key="6">
    <source>
        <dbReference type="SAM" id="MobiDB-lite"/>
    </source>
</evidence>
<keyword evidence="4" id="KW-0238">DNA-binding</keyword>
<dbReference type="AlphaFoldDB" id="A0A1Y4LGW4"/>
<evidence type="ECO:0000259" key="8">
    <source>
        <dbReference type="PROSITE" id="PS50901"/>
    </source>
</evidence>
<dbReference type="InterPro" id="IPR036390">
    <property type="entry name" value="WH_DNA-bd_sf"/>
</dbReference>
<dbReference type="Pfam" id="PF09397">
    <property type="entry name" value="FtsK_gamma"/>
    <property type="match status" value="1"/>
</dbReference>
<dbReference type="Pfam" id="PF01580">
    <property type="entry name" value="FtsK_SpoIIIE"/>
    <property type="match status" value="1"/>
</dbReference>
<keyword evidence="7" id="KW-0812">Transmembrane</keyword>
<feature type="region of interest" description="Disordered" evidence="6">
    <location>
        <begin position="254"/>
        <end position="281"/>
    </location>
</feature>
<feature type="transmembrane region" description="Helical" evidence="7">
    <location>
        <begin position="123"/>
        <end position="147"/>
    </location>
</feature>
<dbReference type="InterPro" id="IPR050206">
    <property type="entry name" value="FtsK/SpoIIIE/SftA"/>
</dbReference>
<name>A0A1Y4LGW4_9FIRM</name>
<dbReference type="Gene3D" id="1.10.10.10">
    <property type="entry name" value="Winged helix-like DNA-binding domain superfamily/Winged helix DNA-binding domain"/>
    <property type="match status" value="1"/>
</dbReference>
<dbReference type="PROSITE" id="PS50901">
    <property type="entry name" value="FTSK"/>
    <property type="match status" value="1"/>
</dbReference>
<dbReference type="RefSeq" id="WP_242968704.1">
    <property type="nucleotide sequence ID" value="NZ_NFKK01000004.1"/>
</dbReference>
<dbReference type="InterPro" id="IPR018541">
    <property type="entry name" value="Ftsk_gamma"/>
</dbReference>
<keyword evidence="7" id="KW-1133">Transmembrane helix</keyword>
<dbReference type="Pfam" id="PF17854">
    <property type="entry name" value="FtsK_alpha"/>
    <property type="match status" value="1"/>
</dbReference>
<dbReference type="SUPFAM" id="SSF52540">
    <property type="entry name" value="P-loop containing nucleoside triphosphate hydrolases"/>
    <property type="match status" value="1"/>
</dbReference>
<evidence type="ECO:0000256" key="5">
    <source>
        <dbReference type="PROSITE-ProRule" id="PRU00289"/>
    </source>
</evidence>